<keyword evidence="5 10" id="KW-0067">ATP-binding</keyword>
<evidence type="ECO:0000256" key="11">
    <source>
        <dbReference type="RuleBase" id="RU004136"/>
    </source>
</evidence>
<organism evidence="14 15">
    <name type="scientific">Anaerovorax odorimutans</name>
    <dbReference type="NCBI Taxonomy" id="109327"/>
    <lineage>
        <taxon>Bacteria</taxon>
        <taxon>Bacillati</taxon>
        <taxon>Bacillota</taxon>
        <taxon>Clostridia</taxon>
        <taxon>Peptostreptococcales</taxon>
        <taxon>Anaerovoracaceae</taxon>
        <taxon>Anaerovorax</taxon>
    </lineage>
</organism>
<evidence type="ECO:0000259" key="12">
    <source>
        <dbReference type="Pfam" id="PF02875"/>
    </source>
</evidence>
<reference evidence="14 15" key="1">
    <citation type="submission" date="2022-06" db="EMBL/GenBank/DDBJ databases">
        <title>Isolation of gut microbiota from human fecal samples.</title>
        <authorList>
            <person name="Pamer E.G."/>
            <person name="Barat B."/>
            <person name="Waligurski E."/>
            <person name="Medina S."/>
            <person name="Paddock L."/>
            <person name="Mostad J."/>
        </authorList>
    </citation>
    <scope>NUCLEOTIDE SEQUENCE [LARGE SCALE GENOMIC DNA]</scope>
    <source>
        <strain evidence="14 15">SL.3.17</strain>
    </source>
</reference>
<keyword evidence="9 10" id="KW-0961">Cell wall biogenesis/degradation</keyword>
<comment type="subcellular location">
    <subcellularLocation>
        <location evidence="10 11">Cytoplasm</location>
    </subcellularLocation>
</comment>
<keyword evidence="8 10" id="KW-0131">Cell cycle</keyword>
<dbReference type="SUPFAM" id="SSF63418">
    <property type="entry name" value="MurE/MurF N-terminal domain"/>
    <property type="match status" value="1"/>
</dbReference>
<sequence length="459" mass="50129">MKKLTMKQIEEGTGGRLIRGSGLAEVGEICTDSRKAKSEDLFFALVGDNHDAHSYIGQVIEAGSRNLVISDEAALSQAKGAEEVSAVLVEDTTAALQHLAAYYLGLLDMKKIAVTGSTGKTSTRDMIWYVCCEKYKAQKNVGNLNNHIGVPLTILSFEEDTQVGILEMGMDKFGEIDLLAELARPDIGVITNIGLSHIENLGSQEGIFQAKMELTNYFDEKNTLIVHQDDEFLNKERIQGPYRLVTTGFDGKSDYIISRIDDFGAEGIQFTLEHRGQTQRFSLPVPGRHNAFNGALAVAAGAQLGITMEEAARGLSKVRLTDKRLTVRGKNGIKVIDDTYNASPDSMKGAIDVLMHTRGLRSVAVLGDMFELGQTSGEQHRLVGTYAAEQGVELLVAVGKDARFIAEGAKEAGLKQVRYFSDKKGFLSEMESIIEKGDVILVKGSRGMKMEEIVKIIME</sequence>
<dbReference type="PANTHER" id="PTHR43024:SF1">
    <property type="entry name" value="UDP-N-ACETYLMURAMOYL-TRIPEPTIDE--D-ALANYL-D-ALANINE LIGASE"/>
    <property type="match status" value="1"/>
</dbReference>
<dbReference type="Pfam" id="PF02875">
    <property type="entry name" value="Mur_ligase_C"/>
    <property type="match status" value="1"/>
</dbReference>
<evidence type="ECO:0000259" key="13">
    <source>
        <dbReference type="Pfam" id="PF08245"/>
    </source>
</evidence>
<comment type="similarity">
    <text evidence="10">Belongs to the MurCDEF family. MurF subfamily.</text>
</comment>
<dbReference type="PANTHER" id="PTHR43024">
    <property type="entry name" value="UDP-N-ACETYLMURAMOYL-TRIPEPTIDE--D-ALANYL-D-ALANINE LIGASE"/>
    <property type="match status" value="1"/>
</dbReference>
<dbReference type="Pfam" id="PF08245">
    <property type="entry name" value="Mur_ligase_M"/>
    <property type="match status" value="1"/>
</dbReference>
<feature type="binding site" evidence="10">
    <location>
        <begin position="116"/>
        <end position="122"/>
    </location>
    <ligand>
        <name>ATP</name>
        <dbReference type="ChEBI" id="CHEBI:30616"/>
    </ligand>
</feature>
<dbReference type="InterPro" id="IPR036615">
    <property type="entry name" value="Mur_ligase_C_dom_sf"/>
</dbReference>
<keyword evidence="3 10" id="KW-0132">Cell division</keyword>
<dbReference type="InterPro" id="IPR005863">
    <property type="entry name" value="UDP-N-AcMur_synth"/>
</dbReference>
<keyword evidence="15" id="KW-1185">Reference proteome</keyword>
<evidence type="ECO:0000313" key="14">
    <source>
        <dbReference type="EMBL" id="MCQ4637197.1"/>
    </source>
</evidence>
<comment type="catalytic activity">
    <reaction evidence="10 11">
        <text>D-alanyl-D-alanine + UDP-N-acetyl-alpha-D-muramoyl-L-alanyl-gamma-D-glutamyl-meso-2,6-diaminopimelate + ATP = UDP-N-acetyl-alpha-D-muramoyl-L-alanyl-gamma-D-glutamyl-meso-2,6-diaminopimeloyl-D-alanyl-D-alanine + ADP + phosphate + H(+)</text>
        <dbReference type="Rhea" id="RHEA:28374"/>
        <dbReference type="ChEBI" id="CHEBI:15378"/>
        <dbReference type="ChEBI" id="CHEBI:30616"/>
        <dbReference type="ChEBI" id="CHEBI:43474"/>
        <dbReference type="ChEBI" id="CHEBI:57822"/>
        <dbReference type="ChEBI" id="CHEBI:61386"/>
        <dbReference type="ChEBI" id="CHEBI:83905"/>
        <dbReference type="ChEBI" id="CHEBI:456216"/>
        <dbReference type="EC" id="6.3.2.10"/>
    </reaction>
</comment>
<evidence type="ECO:0000256" key="10">
    <source>
        <dbReference type="HAMAP-Rule" id="MF_02019"/>
    </source>
</evidence>
<comment type="caution">
    <text evidence="14">The sequence shown here is derived from an EMBL/GenBank/DDBJ whole genome shotgun (WGS) entry which is preliminary data.</text>
</comment>
<keyword evidence="1 10" id="KW-0963">Cytoplasm</keyword>
<keyword evidence="2 10" id="KW-0436">Ligase</keyword>
<dbReference type="InterPro" id="IPR036565">
    <property type="entry name" value="Mur-like_cat_sf"/>
</dbReference>
<proteinExistence type="inferred from homology"/>
<protein>
    <recommendedName>
        <fullName evidence="10 11">UDP-N-acetylmuramoyl-tripeptide--D-alanyl-D-alanine ligase</fullName>
        <ecNumber evidence="10 11">6.3.2.10</ecNumber>
    </recommendedName>
    <alternativeName>
        <fullName evidence="10">D-alanyl-D-alanine-adding enzyme</fullName>
    </alternativeName>
</protein>
<dbReference type="Gene3D" id="3.90.190.20">
    <property type="entry name" value="Mur ligase, C-terminal domain"/>
    <property type="match status" value="1"/>
</dbReference>
<dbReference type="Gene3D" id="3.40.1190.10">
    <property type="entry name" value="Mur-like, catalytic domain"/>
    <property type="match status" value="1"/>
</dbReference>
<keyword evidence="4 10" id="KW-0547">Nucleotide-binding</keyword>
<dbReference type="Gene3D" id="3.40.1390.10">
    <property type="entry name" value="MurE/MurF, N-terminal domain"/>
    <property type="match status" value="1"/>
</dbReference>
<evidence type="ECO:0000256" key="8">
    <source>
        <dbReference type="ARBA" id="ARBA00023306"/>
    </source>
</evidence>
<dbReference type="InterPro" id="IPR035911">
    <property type="entry name" value="MurE/MurF_N"/>
</dbReference>
<dbReference type="SUPFAM" id="SSF53623">
    <property type="entry name" value="MurD-like peptide ligases, catalytic domain"/>
    <property type="match status" value="1"/>
</dbReference>
<evidence type="ECO:0000256" key="6">
    <source>
        <dbReference type="ARBA" id="ARBA00022960"/>
    </source>
</evidence>
<dbReference type="NCBIfam" id="TIGR01143">
    <property type="entry name" value="murF"/>
    <property type="match status" value="1"/>
</dbReference>
<evidence type="ECO:0000256" key="9">
    <source>
        <dbReference type="ARBA" id="ARBA00023316"/>
    </source>
</evidence>
<keyword evidence="6 10" id="KW-0133">Cell shape</keyword>
<dbReference type="InterPro" id="IPR004101">
    <property type="entry name" value="Mur_ligase_C"/>
</dbReference>
<dbReference type="EMBL" id="JANFXK010000011">
    <property type="protein sequence ID" value="MCQ4637197.1"/>
    <property type="molecule type" value="Genomic_DNA"/>
</dbReference>
<dbReference type="EC" id="6.3.2.10" evidence="10 11"/>
<evidence type="ECO:0000256" key="4">
    <source>
        <dbReference type="ARBA" id="ARBA00022741"/>
    </source>
</evidence>
<accession>A0ABT1RPT2</accession>
<dbReference type="InterPro" id="IPR051046">
    <property type="entry name" value="MurCDEF_CellWall_CoF430Synth"/>
</dbReference>
<comment type="pathway">
    <text evidence="10 11">Cell wall biogenesis; peptidoglycan biosynthesis.</text>
</comment>
<gene>
    <name evidence="10" type="primary">murF</name>
    <name evidence="14" type="ORF">NE619_10725</name>
</gene>
<feature type="domain" description="Mur ligase central" evidence="13">
    <location>
        <begin position="114"/>
        <end position="300"/>
    </location>
</feature>
<dbReference type="GO" id="GO:0016874">
    <property type="term" value="F:ligase activity"/>
    <property type="evidence" value="ECO:0007669"/>
    <property type="project" value="UniProtKB-KW"/>
</dbReference>
<name>A0ABT1RPT2_9FIRM</name>
<evidence type="ECO:0000256" key="5">
    <source>
        <dbReference type="ARBA" id="ARBA00022840"/>
    </source>
</evidence>
<evidence type="ECO:0000256" key="7">
    <source>
        <dbReference type="ARBA" id="ARBA00022984"/>
    </source>
</evidence>
<evidence type="ECO:0000313" key="15">
    <source>
        <dbReference type="Proteomes" id="UP001524502"/>
    </source>
</evidence>
<keyword evidence="7 10" id="KW-0573">Peptidoglycan synthesis</keyword>
<dbReference type="InterPro" id="IPR013221">
    <property type="entry name" value="Mur_ligase_cen"/>
</dbReference>
<evidence type="ECO:0000256" key="1">
    <source>
        <dbReference type="ARBA" id="ARBA00022490"/>
    </source>
</evidence>
<dbReference type="SUPFAM" id="SSF53244">
    <property type="entry name" value="MurD-like peptide ligases, peptide-binding domain"/>
    <property type="match status" value="1"/>
</dbReference>
<comment type="function">
    <text evidence="10 11">Involved in cell wall formation. Catalyzes the final step in the synthesis of UDP-N-acetylmuramoyl-pentapeptide, the precursor of murein.</text>
</comment>
<dbReference type="HAMAP" id="MF_02019">
    <property type="entry name" value="MurF"/>
    <property type="match status" value="1"/>
</dbReference>
<evidence type="ECO:0000256" key="3">
    <source>
        <dbReference type="ARBA" id="ARBA00022618"/>
    </source>
</evidence>
<feature type="domain" description="Mur ligase C-terminal" evidence="12">
    <location>
        <begin position="324"/>
        <end position="446"/>
    </location>
</feature>
<evidence type="ECO:0000256" key="2">
    <source>
        <dbReference type="ARBA" id="ARBA00022598"/>
    </source>
</evidence>
<dbReference type="RefSeq" id="WP_256132390.1">
    <property type="nucleotide sequence ID" value="NZ_JANFXK010000011.1"/>
</dbReference>
<dbReference type="Proteomes" id="UP001524502">
    <property type="component" value="Unassembled WGS sequence"/>
</dbReference>